<evidence type="ECO:0000256" key="1">
    <source>
        <dbReference type="SAM" id="MobiDB-lite"/>
    </source>
</evidence>
<dbReference type="EMBL" id="BGZK01001279">
    <property type="protein sequence ID" value="GBP76180.1"/>
    <property type="molecule type" value="Genomic_DNA"/>
</dbReference>
<gene>
    <name evidence="2" type="ORF">EVAR_49977_1</name>
</gene>
<evidence type="ECO:0000313" key="2">
    <source>
        <dbReference type="EMBL" id="GBP76180.1"/>
    </source>
</evidence>
<protein>
    <submittedName>
        <fullName evidence="2">Uncharacterized protein</fullName>
    </submittedName>
</protein>
<dbReference type="AlphaFoldDB" id="A0A4C1YM51"/>
<sequence length="144" mass="16522">MDGITRCNAILTRFEGVIFSVDYNNRYVARRAAPHGADESPQMHTESFHRLALANFYFNKLNKTNDIFGDIKKVNPEKDTRTQRKHRPPSHYTRPPDNGRRPLPLAGGFVMQTAAARRSQQTSRPRLAARITVETHYTFPFLPP</sequence>
<name>A0A4C1YM51_EUMVA</name>
<evidence type="ECO:0000313" key="3">
    <source>
        <dbReference type="Proteomes" id="UP000299102"/>
    </source>
</evidence>
<keyword evidence="3" id="KW-1185">Reference proteome</keyword>
<proteinExistence type="predicted"/>
<organism evidence="2 3">
    <name type="scientific">Eumeta variegata</name>
    <name type="common">Bagworm moth</name>
    <name type="synonym">Eumeta japonica</name>
    <dbReference type="NCBI Taxonomy" id="151549"/>
    <lineage>
        <taxon>Eukaryota</taxon>
        <taxon>Metazoa</taxon>
        <taxon>Ecdysozoa</taxon>
        <taxon>Arthropoda</taxon>
        <taxon>Hexapoda</taxon>
        <taxon>Insecta</taxon>
        <taxon>Pterygota</taxon>
        <taxon>Neoptera</taxon>
        <taxon>Endopterygota</taxon>
        <taxon>Lepidoptera</taxon>
        <taxon>Glossata</taxon>
        <taxon>Ditrysia</taxon>
        <taxon>Tineoidea</taxon>
        <taxon>Psychidae</taxon>
        <taxon>Oiketicinae</taxon>
        <taxon>Eumeta</taxon>
    </lineage>
</organism>
<feature type="compositionally biased region" description="Basic and acidic residues" evidence="1">
    <location>
        <begin position="72"/>
        <end position="82"/>
    </location>
</feature>
<comment type="caution">
    <text evidence="2">The sequence shown here is derived from an EMBL/GenBank/DDBJ whole genome shotgun (WGS) entry which is preliminary data.</text>
</comment>
<reference evidence="2 3" key="1">
    <citation type="journal article" date="2019" name="Commun. Biol.">
        <title>The bagworm genome reveals a unique fibroin gene that provides high tensile strength.</title>
        <authorList>
            <person name="Kono N."/>
            <person name="Nakamura H."/>
            <person name="Ohtoshi R."/>
            <person name="Tomita M."/>
            <person name="Numata K."/>
            <person name="Arakawa K."/>
        </authorList>
    </citation>
    <scope>NUCLEOTIDE SEQUENCE [LARGE SCALE GENOMIC DNA]</scope>
</reference>
<accession>A0A4C1YM51</accession>
<dbReference type="Proteomes" id="UP000299102">
    <property type="component" value="Unassembled WGS sequence"/>
</dbReference>
<feature type="region of interest" description="Disordered" evidence="1">
    <location>
        <begin position="72"/>
        <end position="105"/>
    </location>
</feature>